<evidence type="ECO:0008006" key="13">
    <source>
        <dbReference type="Google" id="ProtNLM"/>
    </source>
</evidence>
<feature type="transmembrane region" description="Helical" evidence="10">
    <location>
        <begin position="270"/>
        <end position="294"/>
    </location>
</feature>
<dbReference type="PANTHER" id="PTHR13890">
    <property type="entry name" value="RNA SPLICING PROTEIN MRS2, MITOCHONDRIAL"/>
    <property type="match status" value="1"/>
</dbReference>
<sequence length="300" mass="32767">MRAWYRVDAAGTAVDLTEAAGRQLLKEWGLNATDMRVLATHRRMQNTSLTLTETYLCIRHGAVAIAATDSCSLLSDCGHESSGVVHEVCRRLRSYRNFMNLEGDVPTMSVQHVVADTVLDLCMIDFSTKQVALENEIDFHLMQLEKKSTEVDLFQLRSCKTRLYHLSTSIDSLHGVLAGLQTDSCAEATGSMLVAYHDHADDLVQHLRILGDRISDTEALAGLRSDQQRNQILRFELLVVLLGLAISVIGAISSVFGANLSNASLVNVPYSFAVATSSMCGVAALVAGGGIWYFRAIGIF</sequence>
<dbReference type="PANTHER" id="PTHR13890:SF0">
    <property type="entry name" value="MAGNESIUM TRANSPORTER MRS2 HOMOLOG, MITOCHONDRIAL"/>
    <property type="match status" value="1"/>
</dbReference>
<organism evidence="11 12">
    <name type="scientific">Coccomyxa viridis</name>
    <dbReference type="NCBI Taxonomy" id="1274662"/>
    <lineage>
        <taxon>Eukaryota</taxon>
        <taxon>Viridiplantae</taxon>
        <taxon>Chlorophyta</taxon>
        <taxon>core chlorophytes</taxon>
        <taxon>Trebouxiophyceae</taxon>
        <taxon>Trebouxiophyceae incertae sedis</taxon>
        <taxon>Coccomyxaceae</taxon>
        <taxon>Coccomyxa</taxon>
    </lineage>
</organism>
<keyword evidence="3" id="KW-0813">Transport</keyword>
<evidence type="ECO:0000256" key="10">
    <source>
        <dbReference type="SAM" id="Phobius"/>
    </source>
</evidence>
<name>A0AAV1HZ70_9CHLO</name>
<comment type="subcellular location">
    <subcellularLocation>
        <location evidence="1">Membrane</location>
        <topology evidence="1">Multi-pass membrane protein</topology>
    </subcellularLocation>
</comment>
<dbReference type="EMBL" id="CAUYUE010000004">
    <property type="protein sequence ID" value="CAK0769050.1"/>
    <property type="molecule type" value="Genomic_DNA"/>
</dbReference>
<dbReference type="GO" id="GO:0016020">
    <property type="term" value="C:membrane"/>
    <property type="evidence" value="ECO:0007669"/>
    <property type="project" value="UniProtKB-SubCell"/>
</dbReference>
<keyword evidence="9 10" id="KW-0472">Membrane</keyword>
<keyword evidence="6" id="KW-0809">Transit peptide</keyword>
<evidence type="ECO:0000256" key="7">
    <source>
        <dbReference type="ARBA" id="ARBA00022989"/>
    </source>
</evidence>
<feature type="transmembrane region" description="Helical" evidence="10">
    <location>
        <begin position="237"/>
        <end position="258"/>
    </location>
</feature>
<keyword evidence="5" id="KW-0460">Magnesium</keyword>
<evidence type="ECO:0000256" key="5">
    <source>
        <dbReference type="ARBA" id="ARBA00022842"/>
    </source>
</evidence>
<keyword evidence="4 10" id="KW-0812">Transmembrane</keyword>
<evidence type="ECO:0000256" key="1">
    <source>
        <dbReference type="ARBA" id="ARBA00004141"/>
    </source>
</evidence>
<keyword evidence="8" id="KW-0406">Ion transport</keyword>
<comment type="similarity">
    <text evidence="2">Belongs to the CorA metal ion transporter (MIT) (TC 1.A.35.5) family.</text>
</comment>
<protein>
    <recommendedName>
        <fullName evidence="13">Magnesium transporter</fullName>
    </recommendedName>
</protein>
<dbReference type="AlphaFoldDB" id="A0AAV1HZ70"/>
<accession>A0AAV1HZ70</accession>
<evidence type="ECO:0000256" key="3">
    <source>
        <dbReference type="ARBA" id="ARBA00022448"/>
    </source>
</evidence>
<evidence type="ECO:0000256" key="9">
    <source>
        <dbReference type="ARBA" id="ARBA00023136"/>
    </source>
</evidence>
<evidence type="ECO:0000313" key="12">
    <source>
        <dbReference type="Proteomes" id="UP001314263"/>
    </source>
</evidence>
<dbReference type="Proteomes" id="UP001314263">
    <property type="component" value="Unassembled WGS sequence"/>
</dbReference>
<reference evidence="11 12" key="1">
    <citation type="submission" date="2023-10" db="EMBL/GenBank/DDBJ databases">
        <authorList>
            <person name="Maclean D."/>
            <person name="Macfadyen A."/>
        </authorList>
    </citation>
    <scope>NUCLEOTIDE SEQUENCE [LARGE SCALE GENOMIC DNA]</scope>
</reference>
<evidence type="ECO:0000256" key="4">
    <source>
        <dbReference type="ARBA" id="ARBA00022692"/>
    </source>
</evidence>
<keyword evidence="7 10" id="KW-1133">Transmembrane helix</keyword>
<dbReference type="InterPro" id="IPR039204">
    <property type="entry name" value="MRS2-like"/>
</dbReference>
<evidence type="ECO:0000256" key="8">
    <source>
        <dbReference type="ARBA" id="ARBA00023065"/>
    </source>
</evidence>
<evidence type="ECO:0000256" key="6">
    <source>
        <dbReference type="ARBA" id="ARBA00022946"/>
    </source>
</evidence>
<evidence type="ECO:0000313" key="11">
    <source>
        <dbReference type="EMBL" id="CAK0769050.1"/>
    </source>
</evidence>
<proteinExistence type="inferred from homology"/>
<comment type="caution">
    <text evidence="11">The sequence shown here is derived from an EMBL/GenBank/DDBJ whole genome shotgun (WGS) entry which is preliminary data.</text>
</comment>
<evidence type="ECO:0000256" key="2">
    <source>
        <dbReference type="ARBA" id="ARBA00007535"/>
    </source>
</evidence>
<keyword evidence="12" id="KW-1185">Reference proteome</keyword>
<dbReference type="GO" id="GO:0015095">
    <property type="term" value="F:magnesium ion transmembrane transporter activity"/>
    <property type="evidence" value="ECO:0007669"/>
    <property type="project" value="TreeGrafter"/>
</dbReference>
<gene>
    <name evidence="11" type="ORF">CVIRNUC_003626</name>
</gene>